<evidence type="ECO:0000313" key="8">
    <source>
        <dbReference type="Proteomes" id="UP000030106"/>
    </source>
</evidence>
<evidence type="ECO:0000256" key="5">
    <source>
        <dbReference type="SAM" id="MobiDB-lite"/>
    </source>
</evidence>
<dbReference type="GO" id="GO:0005634">
    <property type="term" value="C:nucleus"/>
    <property type="evidence" value="ECO:0007669"/>
    <property type="project" value="UniProtKB-SubCell"/>
</dbReference>
<name>A0A0A2VQU1_BEABA</name>
<feature type="compositionally biased region" description="Acidic residues" evidence="5">
    <location>
        <begin position="380"/>
        <end position="400"/>
    </location>
</feature>
<organism evidence="7 8">
    <name type="scientific">Beauveria bassiana D1-5</name>
    <dbReference type="NCBI Taxonomy" id="1245745"/>
    <lineage>
        <taxon>Eukaryota</taxon>
        <taxon>Fungi</taxon>
        <taxon>Dikarya</taxon>
        <taxon>Ascomycota</taxon>
        <taxon>Pezizomycotina</taxon>
        <taxon>Sordariomycetes</taxon>
        <taxon>Hypocreomycetidae</taxon>
        <taxon>Hypocreales</taxon>
        <taxon>Cordycipitaceae</taxon>
        <taxon>Beauveria</taxon>
    </lineage>
</organism>
<dbReference type="HOGENOM" id="CLU_688852_0_0_1"/>
<protein>
    <recommendedName>
        <fullName evidence="6">HMG box domain-containing protein</fullName>
    </recommendedName>
</protein>
<feature type="region of interest" description="Disordered" evidence="5">
    <location>
        <begin position="333"/>
        <end position="400"/>
    </location>
</feature>
<dbReference type="Proteomes" id="UP000030106">
    <property type="component" value="Unassembled WGS sequence"/>
</dbReference>
<dbReference type="Pfam" id="PF24245">
    <property type="entry name" value="INO80F"/>
    <property type="match status" value="1"/>
</dbReference>
<sequence>MSTDTDGALRSPQPTVDLCSAPTLPTVVLPTSGIRQRATVLEPPSSRNRIFLSPRPHIAIASLSIRPILALALWHRALSISPEYPTEIASKAPLRSLCIRQVRNCCQRQRDGTTDCAWPVQGYKPSTHRAIAFVAMTQKRKIAGTDIEKLAIPPSLPPSVEEAYRRKCVQLKNRTNEVEEANDAARLRLTRIKRQVEKLRIERAFLLEQLSKRTSANVEDSEGSPSPPPTPKDKPLRIKRGHRKVSTIAEDGKEDGGPESPTQEGGARGSKRAKTANGVRKSKKNTTHKSAFELYCDETRPILEAKNVDDLNIEEELTKGWKELAELDKDSYRKQAEQIAAKQSEEKDDSPEADAAPGKEATDDKDDEKAENGDDNKGDGEDDDVEMANYDTDDQETQLD</sequence>
<evidence type="ECO:0000259" key="6">
    <source>
        <dbReference type="PROSITE" id="PS50118"/>
    </source>
</evidence>
<feature type="domain" description="HMG box" evidence="6">
    <location>
        <begin position="285"/>
        <end position="351"/>
    </location>
</feature>
<dbReference type="SUPFAM" id="SSF47095">
    <property type="entry name" value="HMG-box"/>
    <property type="match status" value="1"/>
</dbReference>
<dbReference type="AlphaFoldDB" id="A0A0A2VQU1"/>
<dbReference type="InterPro" id="IPR036910">
    <property type="entry name" value="HMG_box_dom_sf"/>
</dbReference>
<dbReference type="OrthoDB" id="10070927at2759"/>
<dbReference type="EMBL" id="ANFO01000336">
    <property type="protein sequence ID" value="KGQ10261.1"/>
    <property type="molecule type" value="Genomic_DNA"/>
</dbReference>
<dbReference type="InterPro" id="IPR056513">
    <property type="entry name" value="INO80F"/>
</dbReference>
<reference evidence="7 8" key="1">
    <citation type="submission" date="2012-10" db="EMBL/GenBank/DDBJ databases">
        <title>Genome sequencing and analysis of entomopathogenic fungi Beauveria bassiana D1-5.</title>
        <authorList>
            <person name="Li Q."/>
            <person name="Wang L."/>
            <person name="Zhang Z."/>
            <person name="Wang Q."/>
            <person name="Ren J."/>
            <person name="Wang M."/>
            <person name="Xu W."/>
            <person name="Wang J."/>
            <person name="Lu Y."/>
            <person name="Du Q."/>
            <person name="Sun Z."/>
        </authorList>
    </citation>
    <scope>NUCLEOTIDE SEQUENCE [LARGE SCALE GENOMIC DNA]</scope>
    <source>
        <strain evidence="7 8">D1-5</strain>
    </source>
</reference>
<evidence type="ECO:0000256" key="3">
    <source>
        <dbReference type="PROSITE-ProRule" id="PRU00267"/>
    </source>
</evidence>
<dbReference type="STRING" id="1245745.A0A0A2VQU1"/>
<feature type="compositionally biased region" description="Basic residues" evidence="5">
    <location>
        <begin position="269"/>
        <end position="287"/>
    </location>
</feature>
<keyword evidence="4" id="KW-0175">Coiled coil</keyword>
<accession>A0A0A2VQU1</accession>
<dbReference type="Gene3D" id="1.10.30.10">
    <property type="entry name" value="High mobility group box domain"/>
    <property type="match status" value="1"/>
</dbReference>
<feature type="DNA-binding region" description="HMG box" evidence="3">
    <location>
        <begin position="285"/>
        <end position="351"/>
    </location>
</feature>
<dbReference type="InterPro" id="IPR009071">
    <property type="entry name" value="HMG_box_dom"/>
</dbReference>
<gene>
    <name evidence="7" type="ORF">BBAD15_g4387</name>
</gene>
<dbReference type="GO" id="GO:0003677">
    <property type="term" value="F:DNA binding"/>
    <property type="evidence" value="ECO:0007669"/>
    <property type="project" value="UniProtKB-UniRule"/>
</dbReference>
<feature type="coiled-coil region" evidence="4">
    <location>
        <begin position="161"/>
        <end position="209"/>
    </location>
</feature>
<comment type="subcellular location">
    <subcellularLocation>
        <location evidence="1">Nucleus</location>
    </subcellularLocation>
</comment>
<keyword evidence="2 3" id="KW-0539">Nucleus</keyword>
<keyword evidence="3" id="KW-0238">DNA-binding</keyword>
<dbReference type="eggNOG" id="ENOG502SCA1">
    <property type="taxonomic scope" value="Eukaryota"/>
</dbReference>
<feature type="compositionally biased region" description="Basic and acidic residues" evidence="5">
    <location>
        <begin position="297"/>
        <end position="309"/>
    </location>
</feature>
<evidence type="ECO:0000256" key="1">
    <source>
        <dbReference type="ARBA" id="ARBA00004123"/>
    </source>
</evidence>
<feature type="compositionally biased region" description="Basic and acidic residues" evidence="5">
    <location>
        <begin position="367"/>
        <end position="379"/>
    </location>
</feature>
<dbReference type="CDD" id="cd00084">
    <property type="entry name" value="HMG-box_SF"/>
    <property type="match status" value="1"/>
</dbReference>
<comment type="caution">
    <text evidence="7">The sequence shown here is derived from an EMBL/GenBank/DDBJ whole genome shotgun (WGS) entry which is preliminary data.</text>
</comment>
<evidence type="ECO:0000256" key="2">
    <source>
        <dbReference type="ARBA" id="ARBA00023242"/>
    </source>
</evidence>
<dbReference type="PROSITE" id="PS50118">
    <property type="entry name" value="HMG_BOX_2"/>
    <property type="match status" value="1"/>
</dbReference>
<feature type="region of interest" description="Disordered" evidence="5">
    <location>
        <begin position="214"/>
        <end position="312"/>
    </location>
</feature>
<proteinExistence type="predicted"/>
<evidence type="ECO:0000313" key="7">
    <source>
        <dbReference type="EMBL" id="KGQ10261.1"/>
    </source>
</evidence>
<evidence type="ECO:0000256" key="4">
    <source>
        <dbReference type="SAM" id="Coils"/>
    </source>
</evidence>